<name>A0A0N0GQ21_9NEIS</name>
<evidence type="ECO:0000313" key="2">
    <source>
        <dbReference type="Proteomes" id="UP000037939"/>
    </source>
</evidence>
<sequence length="131" mass="13919">MSTTAFLQKFEGGNEAVVALDDVLPFLSEHSGVEQPDVSAAIALPAGIANSVRVIGDGQGGVLCLSLTDPSASRDFQDFAFEAMVRFGFSLFFDDLATIYSASPDSDDIPKALLRDSVNGVKRVYRANQIG</sequence>
<protein>
    <submittedName>
        <fullName evidence="1">Uncharacterized protein</fullName>
    </submittedName>
</protein>
<keyword evidence="2" id="KW-1185">Reference proteome</keyword>
<reference evidence="1 2" key="1">
    <citation type="submission" date="2015-07" db="EMBL/GenBank/DDBJ databases">
        <title>Draft genome sequence of the Amantichitinum ursilacus IGB-41, a new chitin-degrading bacterium.</title>
        <authorList>
            <person name="Kirstahler P."/>
            <person name="Guenther M."/>
            <person name="Grumaz C."/>
            <person name="Rupp S."/>
            <person name="Zibek S."/>
            <person name="Sohn K."/>
        </authorList>
    </citation>
    <scope>NUCLEOTIDE SEQUENCE [LARGE SCALE GENOMIC DNA]</scope>
    <source>
        <strain evidence="1 2">IGB-41</strain>
    </source>
</reference>
<gene>
    <name evidence="1" type="ORF">WG78_06220</name>
</gene>
<dbReference type="AlphaFoldDB" id="A0A0N0GQ21"/>
<dbReference type="EMBL" id="LAQT01000003">
    <property type="protein sequence ID" value="KPC54222.1"/>
    <property type="molecule type" value="Genomic_DNA"/>
</dbReference>
<dbReference type="RefSeq" id="WP_152969086.1">
    <property type="nucleotide sequence ID" value="NZ_LAQT01000003.1"/>
</dbReference>
<dbReference type="Proteomes" id="UP000037939">
    <property type="component" value="Unassembled WGS sequence"/>
</dbReference>
<organism evidence="1 2">
    <name type="scientific">Amantichitinum ursilacus</name>
    <dbReference type="NCBI Taxonomy" id="857265"/>
    <lineage>
        <taxon>Bacteria</taxon>
        <taxon>Pseudomonadati</taxon>
        <taxon>Pseudomonadota</taxon>
        <taxon>Betaproteobacteria</taxon>
        <taxon>Neisseriales</taxon>
        <taxon>Chitinibacteraceae</taxon>
        <taxon>Amantichitinum</taxon>
    </lineage>
</organism>
<dbReference type="OrthoDB" id="7068282at2"/>
<accession>A0A0N0GQ21</accession>
<comment type="caution">
    <text evidence="1">The sequence shown here is derived from an EMBL/GenBank/DDBJ whole genome shotgun (WGS) entry which is preliminary data.</text>
</comment>
<evidence type="ECO:0000313" key="1">
    <source>
        <dbReference type="EMBL" id="KPC54222.1"/>
    </source>
</evidence>
<proteinExistence type="predicted"/>